<dbReference type="InterPro" id="IPR005835">
    <property type="entry name" value="NTP_transferase_dom"/>
</dbReference>
<proteinExistence type="inferred from homology"/>
<dbReference type="GO" id="GO:0016853">
    <property type="term" value="F:isomerase activity"/>
    <property type="evidence" value="ECO:0007669"/>
    <property type="project" value="UniProtKB-KW"/>
</dbReference>
<dbReference type="NCBIfam" id="TIGR01479">
    <property type="entry name" value="GMP_PMI"/>
    <property type="match status" value="1"/>
</dbReference>
<dbReference type="Gene3D" id="3.90.550.10">
    <property type="entry name" value="Spore Coat Polysaccharide Biosynthesis Protein SpsA, Chain A"/>
    <property type="match status" value="1"/>
</dbReference>
<dbReference type="GO" id="GO:0004475">
    <property type="term" value="F:mannose-1-phosphate guanylyltransferase (GTP) activity"/>
    <property type="evidence" value="ECO:0007669"/>
    <property type="project" value="UniProtKB-EC"/>
</dbReference>
<dbReference type="GO" id="GO:0009298">
    <property type="term" value="P:GDP-mannose biosynthetic process"/>
    <property type="evidence" value="ECO:0007669"/>
    <property type="project" value="TreeGrafter"/>
</dbReference>
<evidence type="ECO:0000259" key="10">
    <source>
        <dbReference type="Pfam" id="PF01050"/>
    </source>
</evidence>
<feature type="domain" description="Mannose-6-phosphate isomerase type II C-terminal" evidence="10">
    <location>
        <begin position="359"/>
        <end position="469"/>
    </location>
</feature>
<dbReference type="InterPro" id="IPR051161">
    <property type="entry name" value="Mannose-6P_isomerase_type2"/>
</dbReference>
<comment type="catalytic activity">
    <reaction evidence="7">
        <text>alpha-D-mannose 1-phosphate + GTP + H(+) = GDP-alpha-D-mannose + diphosphate</text>
        <dbReference type="Rhea" id="RHEA:15229"/>
        <dbReference type="ChEBI" id="CHEBI:15378"/>
        <dbReference type="ChEBI" id="CHEBI:33019"/>
        <dbReference type="ChEBI" id="CHEBI:37565"/>
        <dbReference type="ChEBI" id="CHEBI:57527"/>
        <dbReference type="ChEBI" id="CHEBI:58409"/>
        <dbReference type="EC" id="2.7.7.13"/>
    </reaction>
</comment>
<dbReference type="Pfam" id="PF01050">
    <property type="entry name" value="MannoseP_isomer"/>
    <property type="match status" value="1"/>
</dbReference>
<keyword evidence="12" id="KW-0413">Isomerase</keyword>
<keyword evidence="5" id="KW-0547">Nucleotide-binding</keyword>
<evidence type="ECO:0000313" key="12">
    <source>
        <dbReference type="EMBL" id="ASD62892.1"/>
    </source>
</evidence>
<evidence type="ECO:0000256" key="1">
    <source>
        <dbReference type="ARBA" id="ARBA00006115"/>
    </source>
</evidence>
<dbReference type="Gene3D" id="2.60.120.10">
    <property type="entry name" value="Jelly Rolls"/>
    <property type="match status" value="1"/>
</dbReference>
<dbReference type="EC" id="2.7.7.13" evidence="2"/>
<organism evidence="12 13">
    <name type="scientific">Bdellovibrio bacteriovorus</name>
    <dbReference type="NCBI Taxonomy" id="959"/>
    <lineage>
        <taxon>Bacteria</taxon>
        <taxon>Pseudomonadati</taxon>
        <taxon>Bdellovibrionota</taxon>
        <taxon>Bdellovibrionia</taxon>
        <taxon>Bdellovibrionales</taxon>
        <taxon>Pseudobdellovibrionaceae</taxon>
        <taxon>Bdellovibrio</taxon>
    </lineage>
</organism>
<dbReference type="InterPro" id="IPR029044">
    <property type="entry name" value="Nucleotide-diphossugar_trans"/>
</dbReference>
<dbReference type="InterPro" id="IPR054566">
    <property type="entry name" value="ManC/GMP-like_b-helix"/>
</dbReference>
<evidence type="ECO:0000256" key="4">
    <source>
        <dbReference type="ARBA" id="ARBA00022695"/>
    </source>
</evidence>
<dbReference type="InterPro" id="IPR001538">
    <property type="entry name" value="Man6P_isomerase-2_C"/>
</dbReference>
<evidence type="ECO:0000256" key="6">
    <source>
        <dbReference type="ARBA" id="ARBA00023134"/>
    </source>
</evidence>
<name>A0A1Z3N5X9_BDEBC</name>
<keyword evidence="3 12" id="KW-0808">Transferase</keyword>
<dbReference type="GO" id="GO:0005525">
    <property type="term" value="F:GTP binding"/>
    <property type="evidence" value="ECO:0007669"/>
    <property type="project" value="UniProtKB-KW"/>
</dbReference>
<comment type="similarity">
    <text evidence="1 8">Belongs to the mannose-6-phosphate isomerase type 2 family.</text>
</comment>
<evidence type="ECO:0000256" key="7">
    <source>
        <dbReference type="ARBA" id="ARBA00047343"/>
    </source>
</evidence>
<dbReference type="InterPro" id="IPR014710">
    <property type="entry name" value="RmlC-like_jellyroll"/>
</dbReference>
<dbReference type="InterPro" id="IPR049577">
    <property type="entry name" value="GMPP_N"/>
</dbReference>
<dbReference type="AlphaFoldDB" id="A0A1Z3N5X9"/>
<evidence type="ECO:0000259" key="11">
    <source>
        <dbReference type="Pfam" id="PF22640"/>
    </source>
</evidence>
<dbReference type="InterPro" id="IPR011051">
    <property type="entry name" value="RmlC_Cupin_sf"/>
</dbReference>
<dbReference type="CDD" id="cd02213">
    <property type="entry name" value="cupin_PMI_typeII_C"/>
    <property type="match status" value="1"/>
</dbReference>
<dbReference type="PANTHER" id="PTHR46390">
    <property type="entry name" value="MANNOSE-1-PHOSPHATE GUANYLYLTRANSFERASE"/>
    <property type="match status" value="1"/>
</dbReference>
<gene>
    <name evidence="12" type="ORF">B9G79_04565</name>
</gene>
<dbReference type="OrthoDB" id="5288510at2"/>
<dbReference type="CDD" id="cd02509">
    <property type="entry name" value="GDP-M1P_Guanylyltransferase"/>
    <property type="match status" value="1"/>
</dbReference>
<feature type="domain" description="Nucleotidyl transferase" evidence="9">
    <location>
        <begin position="3"/>
        <end position="291"/>
    </location>
</feature>
<dbReference type="Pfam" id="PF00483">
    <property type="entry name" value="NTP_transferase"/>
    <property type="match status" value="1"/>
</dbReference>
<dbReference type="EMBL" id="CP020946">
    <property type="protein sequence ID" value="ASD62892.1"/>
    <property type="molecule type" value="Genomic_DNA"/>
</dbReference>
<dbReference type="Pfam" id="PF22640">
    <property type="entry name" value="ManC_GMP_beta-helix"/>
    <property type="match status" value="1"/>
</dbReference>
<keyword evidence="4 12" id="KW-0548">Nucleotidyltransferase</keyword>
<dbReference type="Proteomes" id="UP000197003">
    <property type="component" value="Chromosome"/>
</dbReference>
<evidence type="ECO:0000313" key="13">
    <source>
        <dbReference type="Proteomes" id="UP000197003"/>
    </source>
</evidence>
<dbReference type="SUPFAM" id="SSF53448">
    <property type="entry name" value="Nucleotide-diphospho-sugar transferases"/>
    <property type="match status" value="1"/>
</dbReference>
<dbReference type="PANTHER" id="PTHR46390:SF1">
    <property type="entry name" value="MANNOSE-1-PHOSPHATE GUANYLYLTRANSFERASE"/>
    <property type="match status" value="1"/>
</dbReference>
<dbReference type="InterPro" id="IPR006375">
    <property type="entry name" value="Man1P_GuaTrfase/Man6P_Isoase"/>
</dbReference>
<accession>A0A1Z3N5X9</accession>
<evidence type="ECO:0000259" key="9">
    <source>
        <dbReference type="Pfam" id="PF00483"/>
    </source>
</evidence>
<keyword evidence="6" id="KW-0342">GTP-binding</keyword>
<dbReference type="GO" id="GO:0000271">
    <property type="term" value="P:polysaccharide biosynthetic process"/>
    <property type="evidence" value="ECO:0007669"/>
    <property type="project" value="InterPro"/>
</dbReference>
<evidence type="ECO:0000256" key="8">
    <source>
        <dbReference type="RuleBase" id="RU004190"/>
    </source>
</evidence>
<evidence type="ECO:0000256" key="2">
    <source>
        <dbReference type="ARBA" id="ARBA00012387"/>
    </source>
</evidence>
<feature type="domain" description="MannoseP isomerase/GMP-like beta-helix" evidence="11">
    <location>
        <begin position="298"/>
        <end position="351"/>
    </location>
</feature>
<evidence type="ECO:0000256" key="5">
    <source>
        <dbReference type="ARBA" id="ARBA00022741"/>
    </source>
</evidence>
<reference evidence="12 13" key="1">
    <citation type="submission" date="2017-04" db="EMBL/GenBank/DDBJ databases">
        <title>Whole genome sequence of Bdellovibrio bacteriovorus strain SSB218315.</title>
        <authorList>
            <person name="Oyedara O."/>
            <person name="Rodriguez-Perez M.A."/>
        </authorList>
    </citation>
    <scope>NUCLEOTIDE SEQUENCE [LARGE SCALE GENOMIC DNA]</scope>
    <source>
        <strain evidence="12 13">SSB218315</strain>
    </source>
</reference>
<dbReference type="SUPFAM" id="SSF51182">
    <property type="entry name" value="RmlC-like cupins"/>
    <property type="match status" value="1"/>
</dbReference>
<evidence type="ECO:0000256" key="3">
    <source>
        <dbReference type="ARBA" id="ARBA00022679"/>
    </source>
</evidence>
<protein>
    <recommendedName>
        <fullName evidence="2">mannose-1-phosphate guanylyltransferase</fullName>
        <ecNumber evidence="2">2.7.7.13</ecNumber>
    </recommendedName>
</protein>
<sequence>MIPVILSGGSGTRLWPVSRQQMPKQFCDIFGEPLQTLTLKRCLRMGSPWIVTSKALQTLTELNLKTNQGEAVKANQGEAVKANQGEAVKVVYEPVGKNTAPAVAALCKLLLDQGKGDEIVGVFPSDHLITKEDAFLKVVEFASAVAKENRVVTLGITPSYPETGYGYIQTKTASLKESGALKAYSVVKFHEKPDLKKAEEFLAQGGFSWNAGIFVFKVSHMASLFEKHQPAMWAQISALKADASNLGDIYAQVQSISIDYAIMEKLSESELACVPADFGWSDVGSWDAVAALQKGQDIINVKGKDNFVFGEPTKNYSMIGLEDVIVVDTKDALMLVKKGQSQDVRHVVETLTQAKSPLVKEHVFEYRPWGYFEILKDTENFKSKVIRVNPHSQLSYQSHAKREEHWTITQGSGEVVLNDQVIPVKAGSHIHIPLGAKHRMRNNSSEMLEFVEVQLGTYFGEDDIVRYQDDYSRN</sequence>